<dbReference type="InterPro" id="IPR013083">
    <property type="entry name" value="Znf_RING/FYVE/PHD"/>
</dbReference>
<evidence type="ECO:0000256" key="3">
    <source>
        <dbReference type="ARBA" id="ARBA00022737"/>
    </source>
</evidence>
<organism evidence="11 12">
    <name type="scientific">Gymnopus androsaceus JB14</name>
    <dbReference type="NCBI Taxonomy" id="1447944"/>
    <lineage>
        <taxon>Eukaryota</taxon>
        <taxon>Fungi</taxon>
        <taxon>Dikarya</taxon>
        <taxon>Basidiomycota</taxon>
        <taxon>Agaricomycotina</taxon>
        <taxon>Agaricomycetes</taxon>
        <taxon>Agaricomycetidae</taxon>
        <taxon>Agaricales</taxon>
        <taxon>Marasmiineae</taxon>
        <taxon>Omphalotaceae</taxon>
        <taxon>Gymnopus</taxon>
    </lineage>
</organism>
<dbReference type="InterPro" id="IPR044066">
    <property type="entry name" value="TRIAD_supradom"/>
</dbReference>
<keyword evidence="3" id="KW-0677">Repeat</keyword>
<feature type="region of interest" description="Disordered" evidence="8">
    <location>
        <begin position="812"/>
        <end position="841"/>
    </location>
</feature>
<evidence type="ECO:0000256" key="4">
    <source>
        <dbReference type="ARBA" id="ARBA00022771"/>
    </source>
</evidence>
<dbReference type="AlphaFoldDB" id="A0A6A4HVE4"/>
<dbReference type="InterPro" id="IPR031127">
    <property type="entry name" value="E3_UB_ligase_RBR"/>
</dbReference>
<dbReference type="PANTHER" id="PTHR11685">
    <property type="entry name" value="RBR FAMILY RING FINGER AND IBR DOMAIN-CONTAINING"/>
    <property type="match status" value="1"/>
</dbReference>
<dbReference type="GO" id="GO:0004842">
    <property type="term" value="F:ubiquitin-protein transferase activity"/>
    <property type="evidence" value="ECO:0007669"/>
    <property type="project" value="InterPro"/>
</dbReference>
<evidence type="ECO:0008006" key="13">
    <source>
        <dbReference type="Google" id="ProtNLM"/>
    </source>
</evidence>
<accession>A0A6A4HVE4</accession>
<dbReference type="GO" id="GO:0016567">
    <property type="term" value="P:protein ubiquitination"/>
    <property type="evidence" value="ECO:0007669"/>
    <property type="project" value="InterPro"/>
</dbReference>
<dbReference type="InterPro" id="IPR000504">
    <property type="entry name" value="RRM_dom"/>
</dbReference>
<feature type="region of interest" description="Disordered" evidence="8">
    <location>
        <begin position="869"/>
        <end position="981"/>
    </location>
</feature>
<evidence type="ECO:0000256" key="8">
    <source>
        <dbReference type="SAM" id="MobiDB-lite"/>
    </source>
</evidence>
<dbReference type="Gene3D" id="1.20.120.1750">
    <property type="match status" value="1"/>
</dbReference>
<keyword evidence="4" id="KW-0863">Zinc-finger</keyword>
<dbReference type="CDD" id="cd20336">
    <property type="entry name" value="Rcat_RBR"/>
    <property type="match status" value="1"/>
</dbReference>
<dbReference type="CDD" id="cd00590">
    <property type="entry name" value="RRM_SF"/>
    <property type="match status" value="1"/>
</dbReference>
<evidence type="ECO:0000259" key="10">
    <source>
        <dbReference type="PROSITE" id="PS51873"/>
    </source>
</evidence>
<dbReference type="InterPro" id="IPR012677">
    <property type="entry name" value="Nucleotide-bd_a/b_plait_sf"/>
</dbReference>
<dbReference type="Gene3D" id="3.30.40.10">
    <property type="entry name" value="Zinc/RING finger domain, C3HC4 (zinc finger)"/>
    <property type="match status" value="1"/>
</dbReference>
<feature type="compositionally biased region" description="Basic and acidic residues" evidence="8">
    <location>
        <begin position="969"/>
        <end position="981"/>
    </location>
</feature>
<dbReference type="GO" id="GO:0008270">
    <property type="term" value="F:zinc ion binding"/>
    <property type="evidence" value="ECO:0007669"/>
    <property type="project" value="UniProtKB-KW"/>
</dbReference>
<protein>
    <recommendedName>
        <fullName evidence="13">RING-type domain-containing protein</fullName>
    </recommendedName>
</protein>
<keyword evidence="6" id="KW-0862">Zinc</keyword>
<dbReference type="SMART" id="SM00360">
    <property type="entry name" value="RRM"/>
    <property type="match status" value="1"/>
</dbReference>
<dbReference type="PROSITE" id="PS51873">
    <property type="entry name" value="TRIAD"/>
    <property type="match status" value="1"/>
</dbReference>
<keyword evidence="7" id="KW-0694">RNA-binding</keyword>
<dbReference type="Proteomes" id="UP000799118">
    <property type="component" value="Unassembled WGS sequence"/>
</dbReference>
<dbReference type="Pfam" id="PF00076">
    <property type="entry name" value="RRM_1"/>
    <property type="match status" value="1"/>
</dbReference>
<feature type="compositionally biased region" description="Pro residues" evidence="8">
    <location>
        <begin position="892"/>
        <end position="908"/>
    </location>
</feature>
<evidence type="ECO:0000256" key="6">
    <source>
        <dbReference type="ARBA" id="ARBA00022833"/>
    </source>
</evidence>
<dbReference type="EMBL" id="ML769452">
    <property type="protein sequence ID" value="KAE9400874.1"/>
    <property type="molecule type" value="Genomic_DNA"/>
</dbReference>
<reference evidence="11" key="1">
    <citation type="journal article" date="2019" name="Environ. Microbiol.">
        <title>Fungal ecological strategies reflected in gene transcription - a case study of two litter decomposers.</title>
        <authorList>
            <person name="Barbi F."/>
            <person name="Kohler A."/>
            <person name="Barry K."/>
            <person name="Baskaran P."/>
            <person name="Daum C."/>
            <person name="Fauchery L."/>
            <person name="Ihrmark K."/>
            <person name="Kuo A."/>
            <person name="LaButti K."/>
            <person name="Lipzen A."/>
            <person name="Morin E."/>
            <person name="Grigoriev I.V."/>
            <person name="Henrissat B."/>
            <person name="Lindahl B."/>
            <person name="Martin F."/>
        </authorList>
    </citation>
    <scope>NUCLEOTIDE SEQUENCE</scope>
    <source>
        <strain evidence="11">JB14</strain>
    </source>
</reference>
<evidence type="ECO:0000313" key="11">
    <source>
        <dbReference type="EMBL" id="KAE9400874.1"/>
    </source>
</evidence>
<dbReference type="GO" id="GO:0003723">
    <property type="term" value="F:RNA binding"/>
    <property type="evidence" value="ECO:0007669"/>
    <property type="project" value="UniProtKB-UniRule"/>
</dbReference>
<keyword evidence="2" id="KW-0479">Metal-binding</keyword>
<evidence type="ECO:0000256" key="2">
    <source>
        <dbReference type="ARBA" id="ARBA00022723"/>
    </source>
</evidence>
<dbReference type="CDD" id="cd20335">
    <property type="entry name" value="BRcat_RBR"/>
    <property type="match status" value="1"/>
</dbReference>
<dbReference type="OrthoDB" id="1431934at2759"/>
<dbReference type="InterPro" id="IPR035979">
    <property type="entry name" value="RBD_domain_sf"/>
</dbReference>
<feature type="domain" description="RING-type" evidence="10">
    <location>
        <begin position="499"/>
        <end position="714"/>
    </location>
</feature>
<sequence length="1140" mass="127582">MHMNDEPARTLVKYGCKVDFGPGASVRSITTAFESRTIVISNIPSDASRNTLMEVLEHFGHIKNIGIDLTTGTARVEFVESSQAASAVENLTDYEFGASALLSARFDLTAIETGPATLRSTKVKLTWFAPSVIAWAHYNTVSKARAEAQRLDGLVFNESKIGATFQLPGVRQTTSFSVVIVGLPLQGAHHATWSQERLKTFAHAASITVGRPTYDLMHAVDKLGVLLRESGNLESFEVMPTSGKKITGWAQFTTSDAAAVAIHNMHKTTPFGGKIQLWMEHIHSFKYTLPRLQFNALKGSFDRLRATAEAGSQLRYYDKDERGLYVDPVCVRLYGSEPKILGKMKVELEREMQGKRLDGLDGVGVWDEFFLTPPGKAFTLSVFDQTQIYVKCDARSRSIRLYGSEGLHLAKAIMDAKVSELRAQRHVIVLEKDILRTLLAGGFKTILEQCADGGKVVLNIVTQTISVTGDKDYVEKARRAIQRLKLGRLNDTDSVHEGGESLCPVCFCEVAEPTTLPCGHVYDAECLCHLIKSAITSDFASVQCVKEVENGRICSIDVPHSIIQGLLTGDEETQLLEASMRAHMHTRPHEFHYCPTPDCPTVYRPSRAGTVLRCYHEGLSCEEYKDGMSTDSQLFQKWREENGIKSCPECNADIQKNGGCNHITCMMILVTECILICDELMEGSLPQLYTLEYDDSRPFVADHYGIIYTHHKVALLANGPTLSSLLGIVGVKLCLRKANSRRFTWVRPPEVDKWKGLAHAGRKRLRACLQLIVLLHALRAIFRINQKDKKFFITSCLMPKTNNFEEKRKYASQLSPREAQRSGKPNALLIEPSGESQTRLSNTYGIDTTARPYFEVIDNHELRINNAAQQGRDRLGGRAPGRLPGIHSLLNGPPPQAPPPQAPPPQVPPREERRSQTRPADTPRASREPSRDRDVRGGRREEEDTAGATRGRNARRRGGESSDEEEDVGRDTHPAKRVKQDGAKFNWAAEAFIKQSILSARHTKVNDTVKNHKLDLDTAFDSIEQSGLNPLFPKKLWKSVLRDEYIELSESTRHALESTTLVKPAPSKAIVDQVTWRRAWQETTNAINFAFADREKELNRYEQHIQRLFDDNRSNFHQNIIQYDRAVATSHRIEKGPLIQ</sequence>
<evidence type="ECO:0000259" key="9">
    <source>
        <dbReference type="PROSITE" id="PS50102"/>
    </source>
</evidence>
<evidence type="ECO:0000313" key="12">
    <source>
        <dbReference type="Proteomes" id="UP000799118"/>
    </source>
</evidence>
<dbReference type="Gene3D" id="3.30.70.330">
    <property type="match status" value="1"/>
</dbReference>
<keyword evidence="1" id="KW-0808">Transferase</keyword>
<evidence type="ECO:0000256" key="7">
    <source>
        <dbReference type="PROSITE-ProRule" id="PRU00176"/>
    </source>
</evidence>
<dbReference type="PROSITE" id="PS50102">
    <property type="entry name" value="RRM"/>
    <property type="match status" value="1"/>
</dbReference>
<evidence type="ECO:0000256" key="5">
    <source>
        <dbReference type="ARBA" id="ARBA00022786"/>
    </source>
</evidence>
<evidence type="ECO:0000256" key="1">
    <source>
        <dbReference type="ARBA" id="ARBA00022679"/>
    </source>
</evidence>
<feature type="domain" description="RRM" evidence="9">
    <location>
        <begin position="36"/>
        <end position="109"/>
    </location>
</feature>
<proteinExistence type="predicted"/>
<gene>
    <name evidence="11" type="ORF">BT96DRAFT_938332</name>
</gene>
<keyword evidence="5" id="KW-0833">Ubl conjugation pathway</keyword>
<name>A0A6A4HVE4_9AGAR</name>
<dbReference type="SUPFAM" id="SSF57850">
    <property type="entry name" value="RING/U-box"/>
    <property type="match status" value="2"/>
</dbReference>
<dbReference type="SUPFAM" id="SSF54928">
    <property type="entry name" value="RNA-binding domain, RBD"/>
    <property type="match status" value="1"/>
</dbReference>
<keyword evidence="12" id="KW-1185">Reference proteome</keyword>
<feature type="compositionally biased region" description="Basic and acidic residues" evidence="8">
    <location>
        <begin position="924"/>
        <end position="942"/>
    </location>
</feature>